<dbReference type="Proteomes" id="UP000828048">
    <property type="component" value="Chromosome 4"/>
</dbReference>
<protein>
    <submittedName>
        <fullName evidence="1">Uncharacterized protein</fullName>
    </submittedName>
</protein>
<evidence type="ECO:0000313" key="2">
    <source>
        <dbReference type="Proteomes" id="UP000828048"/>
    </source>
</evidence>
<keyword evidence="2" id="KW-1185">Reference proteome</keyword>
<comment type="caution">
    <text evidence="1">The sequence shown here is derived from an EMBL/GenBank/DDBJ whole genome shotgun (WGS) entry which is preliminary data.</text>
</comment>
<sequence length="92" mass="11075">MEESMKDFLKPDWLTIEGKVKEFADHPPMDKSVVTVGFFCLTVEVKVEKDWVSVEEMESWYVEEFRFAKPHMRWVKRVEFMSDTRNLLPENQ</sequence>
<gene>
    <name evidence="1" type="ORF">Vadar_016820</name>
</gene>
<evidence type="ECO:0000313" key="1">
    <source>
        <dbReference type="EMBL" id="KAH7860688.1"/>
    </source>
</evidence>
<proteinExistence type="predicted"/>
<reference evidence="1 2" key="1">
    <citation type="journal article" date="2021" name="Hortic Res">
        <title>High-quality reference genome and annotation aids understanding of berry development for evergreen blueberry (Vaccinium darrowii).</title>
        <authorList>
            <person name="Yu J."/>
            <person name="Hulse-Kemp A.M."/>
            <person name="Babiker E."/>
            <person name="Staton M."/>
        </authorList>
    </citation>
    <scope>NUCLEOTIDE SEQUENCE [LARGE SCALE GENOMIC DNA]</scope>
    <source>
        <strain evidence="2">cv. NJ 8807/NJ 8810</strain>
        <tissue evidence="1">Young leaf</tissue>
    </source>
</reference>
<accession>A0ACB7Z5T2</accession>
<name>A0ACB7Z5T2_9ERIC</name>
<organism evidence="1 2">
    <name type="scientific">Vaccinium darrowii</name>
    <dbReference type="NCBI Taxonomy" id="229202"/>
    <lineage>
        <taxon>Eukaryota</taxon>
        <taxon>Viridiplantae</taxon>
        <taxon>Streptophyta</taxon>
        <taxon>Embryophyta</taxon>
        <taxon>Tracheophyta</taxon>
        <taxon>Spermatophyta</taxon>
        <taxon>Magnoliopsida</taxon>
        <taxon>eudicotyledons</taxon>
        <taxon>Gunneridae</taxon>
        <taxon>Pentapetalae</taxon>
        <taxon>asterids</taxon>
        <taxon>Ericales</taxon>
        <taxon>Ericaceae</taxon>
        <taxon>Vaccinioideae</taxon>
        <taxon>Vaccinieae</taxon>
        <taxon>Vaccinium</taxon>
    </lineage>
</organism>
<dbReference type="EMBL" id="CM037154">
    <property type="protein sequence ID" value="KAH7860688.1"/>
    <property type="molecule type" value="Genomic_DNA"/>
</dbReference>